<evidence type="ECO:0000259" key="1">
    <source>
        <dbReference type="Pfam" id="PF09361"/>
    </source>
</evidence>
<dbReference type="InterPro" id="IPR018968">
    <property type="entry name" value="Phasin"/>
</dbReference>
<dbReference type="Proteomes" id="UP000592780">
    <property type="component" value="Unassembled WGS sequence"/>
</dbReference>
<keyword evidence="3" id="KW-1185">Reference proteome</keyword>
<evidence type="ECO:0000313" key="2">
    <source>
        <dbReference type="EMBL" id="MBB5426940.1"/>
    </source>
</evidence>
<evidence type="ECO:0000313" key="3">
    <source>
        <dbReference type="Proteomes" id="UP000592780"/>
    </source>
</evidence>
<comment type="caution">
    <text evidence="2">The sequence shown here is derived from an EMBL/GenBank/DDBJ whole genome shotgun (WGS) entry which is preliminary data.</text>
</comment>
<name>A0A7W8V8P2_PARAM</name>
<proteinExistence type="predicted"/>
<gene>
    <name evidence="2" type="ORF">HDG40_005119</name>
</gene>
<reference evidence="2 3" key="1">
    <citation type="submission" date="2020-08" db="EMBL/GenBank/DDBJ databases">
        <title>Genomic Encyclopedia of Type Strains, Phase IV (KMG-V): Genome sequencing to study the core and pangenomes of soil and plant-associated prokaryotes.</title>
        <authorList>
            <person name="Whitman W."/>
        </authorList>
    </citation>
    <scope>NUCLEOTIDE SEQUENCE [LARGE SCALE GENOMIC DNA]</scope>
    <source>
        <strain evidence="2 3">JPY158</strain>
    </source>
</reference>
<accession>A0A7W8V8P2</accession>
<dbReference type="EMBL" id="JACHDD010000008">
    <property type="protein sequence ID" value="MBB5426940.1"/>
    <property type="molecule type" value="Genomic_DNA"/>
</dbReference>
<dbReference type="Pfam" id="PF09361">
    <property type="entry name" value="Phasin_2"/>
    <property type="match status" value="1"/>
</dbReference>
<dbReference type="AlphaFoldDB" id="A0A7W8V8P2"/>
<organism evidence="2 3">
    <name type="scientific">Paraburkholderia atlantica</name>
    <dbReference type="NCBI Taxonomy" id="2654982"/>
    <lineage>
        <taxon>Bacteria</taxon>
        <taxon>Pseudomonadati</taxon>
        <taxon>Pseudomonadota</taxon>
        <taxon>Betaproteobacteria</taxon>
        <taxon>Burkholderiales</taxon>
        <taxon>Burkholderiaceae</taxon>
        <taxon>Paraburkholderia</taxon>
    </lineage>
</organism>
<sequence>MMDSIKPNSMFAEYTRMIGQFRLPGIDVAAILESRRKDFAAFVEANTTALAGAQSLALKQADMFRSTLSELQALVTRGAQSGDQPPPNAGEAVRQALHKAMVDMQQLADAAYRAQSDSVAVITKRVAERVEELKSLFVPKK</sequence>
<feature type="domain" description="Phasin" evidence="1">
    <location>
        <begin position="32"/>
        <end position="126"/>
    </location>
</feature>
<protein>
    <recommendedName>
        <fullName evidence="1">Phasin domain-containing protein</fullName>
    </recommendedName>
</protein>